<dbReference type="VEuPathDB" id="TriTrypDB:Lsey_0291_0110"/>
<dbReference type="EMBL" id="LJSK01000291">
    <property type="protein sequence ID" value="KPI84088.1"/>
    <property type="molecule type" value="Genomic_DNA"/>
</dbReference>
<reference evidence="1 2" key="1">
    <citation type="journal article" date="2015" name="PLoS Pathog.">
        <title>Leptomonas seymouri: Adaptations to the Dixenous Life Cycle Analyzed by Genome Sequencing, Transcriptome Profiling and Co-infection with Leishmania donovani.</title>
        <authorList>
            <person name="Kraeva N."/>
            <person name="Butenko A."/>
            <person name="Hlavacova J."/>
            <person name="Kostygov A."/>
            <person name="Myskova J."/>
            <person name="Grybchuk D."/>
            <person name="Lestinova T."/>
            <person name="Votypka J."/>
            <person name="Volf P."/>
            <person name="Opperdoes F."/>
            <person name="Flegontov P."/>
            <person name="Lukes J."/>
            <person name="Yurchenko V."/>
        </authorList>
    </citation>
    <scope>NUCLEOTIDE SEQUENCE [LARGE SCALE GENOMIC DNA]</scope>
    <source>
        <strain evidence="1 2">ATCC 30220</strain>
    </source>
</reference>
<protein>
    <submittedName>
        <fullName evidence="1">Uncharacterized protein</fullName>
    </submittedName>
</protein>
<proteinExistence type="predicted"/>
<dbReference type="Proteomes" id="UP000038009">
    <property type="component" value="Unassembled WGS sequence"/>
</dbReference>
<evidence type="ECO:0000313" key="1">
    <source>
        <dbReference type="EMBL" id="KPI84088.1"/>
    </source>
</evidence>
<evidence type="ECO:0000313" key="2">
    <source>
        <dbReference type="Proteomes" id="UP000038009"/>
    </source>
</evidence>
<gene>
    <name evidence="1" type="ORF">ABL78_6866</name>
</gene>
<dbReference type="OrthoDB" id="270382at2759"/>
<organism evidence="1 2">
    <name type="scientific">Leptomonas seymouri</name>
    <dbReference type="NCBI Taxonomy" id="5684"/>
    <lineage>
        <taxon>Eukaryota</taxon>
        <taxon>Discoba</taxon>
        <taxon>Euglenozoa</taxon>
        <taxon>Kinetoplastea</taxon>
        <taxon>Metakinetoplastina</taxon>
        <taxon>Trypanosomatida</taxon>
        <taxon>Trypanosomatidae</taxon>
        <taxon>Leishmaniinae</taxon>
        <taxon>Leptomonas</taxon>
    </lineage>
</organism>
<sequence length="113" mass="12621">MFATHTFITALYNDVKERLPLWRTEYVDLEGSTATAVTSTWMSPDKKKNVRVFLGVEANARPAVTPAIVRKWVQHVTRLYSVHATGELLCYLCFIDAAGSVSYYTCETAAVDA</sequence>
<comment type="caution">
    <text evidence="1">The sequence shown here is derived from an EMBL/GenBank/DDBJ whole genome shotgun (WGS) entry which is preliminary data.</text>
</comment>
<dbReference type="OMA" id="YYRCETA"/>
<name>A0A0N1I1F2_LEPSE</name>
<dbReference type="AlphaFoldDB" id="A0A0N1I1F2"/>
<accession>A0A0N1I1F2</accession>
<keyword evidence="2" id="KW-1185">Reference proteome</keyword>